<dbReference type="PRINTS" id="PR00081">
    <property type="entry name" value="GDHRDH"/>
</dbReference>
<dbReference type="PROSITE" id="PS00061">
    <property type="entry name" value="ADH_SHORT"/>
    <property type="match status" value="1"/>
</dbReference>
<gene>
    <name evidence="4" type="ORF">CWS72_06045</name>
</gene>
<evidence type="ECO:0000313" key="5">
    <source>
        <dbReference type="Proteomes" id="UP000233293"/>
    </source>
</evidence>
<evidence type="ECO:0000256" key="2">
    <source>
        <dbReference type="ARBA" id="ARBA00023002"/>
    </source>
</evidence>
<proteinExistence type="inferred from homology"/>
<dbReference type="GO" id="GO:0016616">
    <property type="term" value="F:oxidoreductase activity, acting on the CH-OH group of donors, NAD or NADP as acceptor"/>
    <property type="evidence" value="ECO:0007669"/>
    <property type="project" value="UniProtKB-ARBA"/>
</dbReference>
<evidence type="ECO:0000256" key="3">
    <source>
        <dbReference type="RuleBase" id="RU000363"/>
    </source>
</evidence>
<organism evidence="4 5">
    <name type="scientific">Telmatospirillum siberiense</name>
    <dbReference type="NCBI Taxonomy" id="382514"/>
    <lineage>
        <taxon>Bacteria</taxon>
        <taxon>Pseudomonadati</taxon>
        <taxon>Pseudomonadota</taxon>
        <taxon>Alphaproteobacteria</taxon>
        <taxon>Rhodospirillales</taxon>
        <taxon>Rhodospirillaceae</taxon>
        <taxon>Telmatospirillum</taxon>
    </lineage>
</organism>
<dbReference type="Proteomes" id="UP000233293">
    <property type="component" value="Unassembled WGS sequence"/>
</dbReference>
<reference evidence="5" key="1">
    <citation type="submission" date="2017-12" db="EMBL/GenBank/DDBJ databases">
        <title>Draft genome sequence of Telmatospirillum siberiense 26-4b1T, an acidotolerant peatland alphaproteobacterium potentially involved in sulfur cycling.</title>
        <authorList>
            <person name="Hausmann B."/>
            <person name="Pjevac P."/>
            <person name="Schreck K."/>
            <person name="Herbold C.W."/>
            <person name="Daims H."/>
            <person name="Wagner M."/>
            <person name="Pester M."/>
            <person name="Loy A."/>
        </authorList>
    </citation>
    <scope>NUCLEOTIDE SEQUENCE [LARGE SCALE GENOMIC DNA]</scope>
    <source>
        <strain evidence="5">26-4b1</strain>
    </source>
</reference>
<dbReference type="OrthoDB" id="658698at2"/>
<sequence>MTDLSTATIFITGATSGFGAAAARRFAGDGARLVLLGRRADRLEALKSELKVPVHVLALDIRDREAVTEAFATLPKDFAQIDVLLNNAGLAVGLEMAPKTDLDDWDAMVDTNIKGLMYCTRSALPGMVERKRGHIINMGSVAGTYPYPGGNVYGGTKAFVEQFSLNLRAELLGSKVRVTNIKPGMCETEFSVVRFRGDASKADNVYAGMKPLSADDIAECIHWVAALPAHMNINELEIMPVDQAFSPFAVHREGK</sequence>
<dbReference type="Gene3D" id="3.40.50.720">
    <property type="entry name" value="NAD(P)-binding Rossmann-like Domain"/>
    <property type="match status" value="1"/>
</dbReference>
<dbReference type="EMBL" id="PIUM01000004">
    <property type="protein sequence ID" value="PKU25617.1"/>
    <property type="molecule type" value="Genomic_DNA"/>
</dbReference>
<keyword evidence="5" id="KW-1185">Reference proteome</keyword>
<comment type="caution">
    <text evidence="4">The sequence shown here is derived from an EMBL/GenBank/DDBJ whole genome shotgun (WGS) entry which is preliminary data.</text>
</comment>
<dbReference type="InterPro" id="IPR020904">
    <property type="entry name" value="Sc_DH/Rdtase_CS"/>
</dbReference>
<keyword evidence="2" id="KW-0560">Oxidoreductase</keyword>
<comment type="similarity">
    <text evidence="1 3">Belongs to the short-chain dehydrogenases/reductases (SDR) family.</text>
</comment>
<evidence type="ECO:0000313" key="4">
    <source>
        <dbReference type="EMBL" id="PKU25617.1"/>
    </source>
</evidence>
<dbReference type="InterPro" id="IPR002347">
    <property type="entry name" value="SDR_fam"/>
</dbReference>
<protein>
    <submittedName>
        <fullName evidence="4">NAD(P)-dependent oxidoreductase</fullName>
    </submittedName>
</protein>
<dbReference type="PANTHER" id="PTHR42901">
    <property type="entry name" value="ALCOHOL DEHYDROGENASE"/>
    <property type="match status" value="1"/>
</dbReference>
<dbReference type="SUPFAM" id="SSF51735">
    <property type="entry name" value="NAD(P)-binding Rossmann-fold domains"/>
    <property type="match status" value="1"/>
</dbReference>
<dbReference type="PANTHER" id="PTHR42901:SF1">
    <property type="entry name" value="ALCOHOL DEHYDROGENASE"/>
    <property type="match status" value="1"/>
</dbReference>
<dbReference type="InterPro" id="IPR036291">
    <property type="entry name" value="NAD(P)-bd_dom_sf"/>
</dbReference>
<name>A0A2N3PYY3_9PROT</name>
<dbReference type="Pfam" id="PF00106">
    <property type="entry name" value="adh_short"/>
    <property type="match status" value="1"/>
</dbReference>
<dbReference type="FunFam" id="3.40.50.720:FF:000047">
    <property type="entry name" value="NADP-dependent L-serine/L-allo-threonine dehydrogenase"/>
    <property type="match status" value="1"/>
</dbReference>
<dbReference type="AlphaFoldDB" id="A0A2N3PYY3"/>
<accession>A0A2N3PYY3</accession>
<evidence type="ECO:0000256" key="1">
    <source>
        <dbReference type="ARBA" id="ARBA00006484"/>
    </source>
</evidence>
<dbReference type="RefSeq" id="WP_101249672.1">
    <property type="nucleotide sequence ID" value="NZ_PIUM01000004.1"/>
</dbReference>
<dbReference type="PRINTS" id="PR00080">
    <property type="entry name" value="SDRFAMILY"/>
</dbReference>